<dbReference type="Proteomes" id="UP000003053">
    <property type="component" value="Unassembled WGS sequence"/>
</dbReference>
<reference evidence="1 2" key="1">
    <citation type="submission" date="2006-02" db="EMBL/GenBank/DDBJ databases">
        <authorList>
            <person name="Murray A."/>
            <person name="Staley J."/>
            <person name="Ferriera S."/>
            <person name="Johnson J."/>
            <person name="Kravitz S."/>
            <person name="Halpern A."/>
            <person name="Remington K."/>
            <person name="Beeson K."/>
            <person name="Tran B."/>
            <person name="Rogers Y.-H."/>
            <person name="Friedman R."/>
            <person name="Venter J.C."/>
        </authorList>
    </citation>
    <scope>NUCLEOTIDE SEQUENCE [LARGE SCALE GENOMIC DNA]</scope>
    <source>
        <strain evidence="1 2">23-P</strain>
    </source>
</reference>
<evidence type="ECO:0000313" key="1">
    <source>
        <dbReference type="EMBL" id="EAR13598.1"/>
    </source>
</evidence>
<evidence type="ECO:0000313" key="2">
    <source>
        <dbReference type="Proteomes" id="UP000003053"/>
    </source>
</evidence>
<dbReference type="HOGENOM" id="CLU_2156030_0_0_10"/>
<dbReference type="EMBL" id="AAOG01000001">
    <property type="protein sequence ID" value="EAR13598.1"/>
    <property type="molecule type" value="Genomic_DNA"/>
</dbReference>
<name>A4BXA7_9FLAO</name>
<organism evidence="1 2">
    <name type="scientific">Polaribacter irgensii 23-P</name>
    <dbReference type="NCBI Taxonomy" id="313594"/>
    <lineage>
        <taxon>Bacteria</taxon>
        <taxon>Pseudomonadati</taxon>
        <taxon>Bacteroidota</taxon>
        <taxon>Flavobacteriia</taxon>
        <taxon>Flavobacteriales</taxon>
        <taxon>Flavobacteriaceae</taxon>
    </lineage>
</organism>
<comment type="caution">
    <text evidence="1">The sequence shown here is derived from an EMBL/GenBank/DDBJ whole genome shotgun (WGS) entry which is preliminary data.</text>
</comment>
<sequence>MKTAYRVAILLLISISLSFTNKIIVSENAITATFMEITEEDYFKFITPDKQEVLFYDIDEEVEISLYDDTYLNKKFEITWVEKEIELSDDEGDLTGEKKKVKSIISLKLLN</sequence>
<dbReference type="RefSeq" id="WP_004569396.1">
    <property type="nucleotide sequence ID" value="NZ_CH724148.1"/>
</dbReference>
<accession>A4BXA7</accession>
<gene>
    <name evidence="1" type="ORF">PI23P_03852</name>
</gene>
<dbReference type="AlphaFoldDB" id="A4BXA7"/>
<keyword evidence="2" id="KW-1185">Reference proteome</keyword>
<proteinExistence type="predicted"/>
<protein>
    <submittedName>
        <fullName evidence="1">Uncharacterized protein</fullName>
    </submittedName>
</protein>
<dbReference type="OrthoDB" id="1202249at2"/>
<dbReference type="eggNOG" id="ENOG5030SXF">
    <property type="taxonomic scope" value="Bacteria"/>
</dbReference>